<gene>
    <name evidence="1" type="ORF">HELGO_WM50147</name>
</gene>
<evidence type="ECO:0000313" key="1">
    <source>
        <dbReference type="EMBL" id="CAA6823784.1"/>
    </source>
</evidence>
<sequence length="132" mass="15774">MTPLINKIYNTEDKKLNELVQLAHNKFILPKIEDRIHALEKIWDAFERMKTYYVEKNKKQSIKELIQLVSNGNSAIEKLLDHECRTTLSKIGNKLQIRHFETDTIEVTDNKHIDYLFYRMVSLIHLFLMELE</sequence>
<name>A0A6S6TWF5_9BACT</name>
<dbReference type="AlphaFoldDB" id="A0A6S6TWF5"/>
<protein>
    <submittedName>
        <fullName evidence="1">Uncharacterized protein</fullName>
    </submittedName>
</protein>
<accession>A0A6S6TWF5</accession>
<reference evidence="1" key="1">
    <citation type="submission" date="2020-01" db="EMBL/GenBank/DDBJ databases">
        <authorList>
            <person name="Meier V. D."/>
            <person name="Meier V D."/>
        </authorList>
    </citation>
    <scope>NUCLEOTIDE SEQUENCE</scope>
    <source>
        <strain evidence="1">HLG_WM_MAG_05</strain>
    </source>
</reference>
<dbReference type="EMBL" id="CACVAU010000071">
    <property type="protein sequence ID" value="CAA6823784.1"/>
    <property type="molecule type" value="Genomic_DNA"/>
</dbReference>
<organism evidence="1">
    <name type="scientific">uncultured Sulfurovum sp</name>
    <dbReference type="NCBI Taxonomy" id="269237"/>
    <lineage>
        <taxon>Bacteria</taxon>
        <taxon>Pseudomonadati</taxon>
        <taxon>Campylobacterota</taxon>
        <taxon>Epsilonproteobacteria</taxon>
        <taxon>Campylobacterales</taxon>
        <taxon>Sulfurovaceae</taxon>
        <taxon>Sulfurovum</taxon>
        <taxon>environmental samples</taxon>
    </lineage>
</organism>
<proteinExistence type="predicted"/>